<keyword evidence="4" id="KW-1185">Reference proteome</keyword>
<evidence type="ECO:0000256" key="2">
    <source>
        <dbReference type="SAM" id="SignalP"/>
    </source>
</evidence>
<feature type="region of interest" description="Disordered" evidence="1">
    <location>
        <begin position="95"/>
        <end position="141"/>
    </location>
</feature>
<evidence type="ECO:0000256" key="1">
    <source>
        <dbReference type="SAM" id="MobiDB-lite"/>
    </source>
</evidence>
<dbReference type="Proteomes" id="UP001140172">
    <property type="component" value="Unassembled WGS sequence"/>
</dbReference>
<evidence type="ECO:0000313" key="3">
    <source>
        <dbReference type="EMBL" id="KAJ2786647.1"/>
    </source>
</evidence>
<sequence length="141" mass="15438">MVSLLYWTLLFTLGALMLDSFLCQVAGKRVMGTVDKISQSDGTQEKDRTKKGGAIAESTVASLRADERNDAVNVTNTVGRFVRWYIEGPDERADGKTNIANHKLGGEKARTKPALGPNSDELNTSRTRKPSAVRGSFKHIE</sequence>
<accession>A0A9W8LNZ2</accession>
<feature type="signal peptide" evidence="2">
    <location>
        <begin position="1"/>
        <end position="27"/>
    </location>
</feature>
<organism evidence="3 4">
    <name type="scientific">Coemansia interrupta</name>
    <dbReference type="NCBI Taxonomy" id="1126814"/>
    <lineage>
        <taxon>Eukaryota</taxon>
        <taxon>Fungi</taxon>
        <taxon>Fungi incertae sedis</taxon>
        <taxon>Zoopagomycota</taxon>
        <taxon>Kickxellomycotina</taxon>
        <taxon>Kickxellomycetes</taxon>
        <taxon>Kickxellales</taxon>
        <taxon>Kickxellaceae</taxon>
        <taxon>Coemansia</taxon>
    </lineage>
</organism>
<comment type="caution">
    <text evidence="3">The sequence shown here is derived from an EMBL/GenBank/DDBJ whole genome shotgun (WGS) entry which is preliminary data.</text>
</comment>
<gene>
    <name evidence="3" type="ORF">GGI15_001362</name>
</gene>
<proteinExistence type="predicted"/>
<dbReference type="AlphaFoldDB" id="A0A9W8LNZ2"/>
<name>A0A9W8LNZ2_9FUNG</name>
<evidence type="ECO:0000313" key="4">
    <source>
        <dbReference type="Proteomes" id="UP001140172"/>
    </source>
</evidence>
<dbReference type="EMBL" id="JANBUM010000050">
    <property type="protein sequence ID" value="KAJ2786647.1"/>
    <property type="molecule type" value="Genomic_DNA"/>
</dbReference>
<reference evidence="3" key="1">
    <citation type="submission" date="2022-07" db="EMBL/GenBank/DDBJ databases">
        <title>Phylogenomic reconstructions and comparative analyses of Kickxellomycotina fungi.</title>
        <authorList>
            <person name="Reynolds N.K."/>
            <person name="Stajich J.E."/>
            <person name="Barry K."/>
            <person name="Grigoriev I.V."/>
            <person name="Crous P."/>
            <person name="Smith M.E."/>
        </authorList>
    </citation>
    <scope>NUCLEOTIDE SEQUENCE</scope>
    <source>
        <strain evidence="3">BCRC 34489</strain>
    </source>
</reference>
<feature type="chain" id="PRO_5040925988" evidence="2">
    <location>
        <begin position="28"/>
        <end position="141"/>
    </location>
</feature>
<keyword evidence="2" id="KW-0732">Signal</keyword>
<dbReference type="OrthoDB" id="2418712at2759"/>
<protein>
    <submittedName>
        <fullName evidence="3">Uncharacterized protein</fullName>
    </submittedName>
</protein>